<keyword evidence="1" id="KW-0547">Nucleotide-binding</keyword>
<dbReference type="InterPro" id="IPR052908">
    <property type="entry name" value="AP-4-A_phosphorylase"/>
</dbReference>
<evidence type="ECO:0000313" key="3">
    <source>
        <dbReference type="EMBL" id="SUZ61425.1"/>
    </source>
</evidence>
<dbReference type="PROSITE" id="PS51084">
    <property type="entry name" value="HIT_2"/>
    <property type="match status" value="1"/>
</dbReference>
<feature type="domain" description="HIT" evidence="2">
    <location>
        <begin position="15"/>
        <end position="125"/>
    </location>
</feature>
<dbReference type="InterPro" id="IPR011146">
    <property type="entry name" value="HIT-like"/>
</dbReference>
<dbReference type="EMBL" id="UINC01000802">
    <property type="protein sequence ID" value="SUZ61425.1"/>
    <property type="molecule type" value="Genomic_DNA"/>
</dbReference>
<dbReference type="AlphaFoldDB" id="A0A381P3C1"/>
<evidence type="ECO:0000259" key="2">
    <source>
        <dbReference type="PROSITE" id="PS51084"/>
    </source>
</evidence>
<dbReference type="InterPro" id="IPR039383">
    <property type="entry name" value="FHIT"/>
</dbReference>
<dbReference type="GO" id="GO:0003824">
    <property type="term" value="F:catalytic activity"/>
    <property type="evidence" value="ECO:0007669"/>
    <property type="project" value="InterPro"/>
</dbReference>
<accession>A0A381P3C1</accession>
<evidence type="ECO:0000256" key="1">
    <source>
        <dbReference type="ARBA" id="ARBA00022741"/>
    </source>
</evidence>
<dbReference type="InterPro" id="IPR036265">
    <property type="entry name" value="HIT-like_sf"/>
</dbReference>
<dbReference type="PANTHER" id="PTHR42997:SF1">
    <property type="entry name" value="AP-4-A PHOSPHORYLASE"/>
    <property type="match status" value="1"/>
</dbReference>
<protein>
    <recommendedName>
        <fullName evidence="2">HIT domain-containing protein</fullName>
    </recommendedName>
</protein>
<dbReference type="GO" id="GO:0000166">
    <property type="term" value="F:nucleotide binding"/>
    <property type="evidence" value="ECO:0007669"/>
    <property type="project" value="UniProtKB-KW"/>
</dbReference>
<proteinExistence type="predicted"/>
<organism evidence="3">
    <name type="scientific">marine metagenome</name>
    <dbReference type="NCBI Taxonomy" id="408172"/>
    <lineage>
        <taxon>unclassified sequences</taxon>
        <taxon>metagenomes</taxon>
        <taxon>ecological metagenomes</taxon>
    </lineage>
</organism>
<dbReference type="Gene3D" id="3.30.428.10">
    <property type="entry name" value="HIT-like"/>
    <property type="match status" value="1"/>
</dbReference>
<dbReference type="PANTHER" id="PTHR42997">
    <property type="entry name" value="HIT FAMILY HYDROLASE"/>
    <property type="match status" value="1"/>
</dbReference>
<dbReference type="CDD" id="cd01275">
    <property type="entry name" value="FHIT"/>
    <property type="match status" value="1"/>
</dbReference>
<sequence length="155" mass="17484">MGYIRTAKNEFGPCLFCDKSHIGKDEDNLVVHRGENAYILMNLYPYNNGHLMVVPYDHEKNFDDLQPDTQVEMMNLMSQAMGVLRESLNADGFNFGANFGEVAGAGIKEHLHLHLVPRWIGDTNFMPIMGHTKVMVDGLKETRKQLAEAFAKNGK</sequence>
<dbReference type="SUPFAM" id="SSF54197">
    <property type="entry name" value="HIT-like"/>
    <property type="match status" value="1"/>
</dbReference>
<gene>
    <name evidence="3" type="ORF">METZ01_LOCUS14279</name>
</gene>
<dbReference type="Pfam" id="PF01230">
    <property type="entry name" value="HIT"/>
    <property type="match status" value="1"/>
</dbReference>
<name>A0A381P3C1_9ZZZZ</name>
<reference evidence="3" key="1">
    <citation type="submission" date="2018-05" db="EMBL/GenBank/DDBJ databases">
        <authorList>
            <person name="Lanie J.A."/>
            <person name="Ng W.-L."/>
            <person name="Kazmierczak K.M."/>
            <person name="Andrzejewski T.M."/>
            <person name="Davidsen T.M."/>
            <person name="Wayne K.J."/>
            <person name="Tettelin H."/>
            <person name="Glass J.I."/>
            <person name="Rusch D."/>
            <person name="Podicherti R."/>
            <person name="Tsui H.-C.T."/>
            <person name="Winkler M.E."/>
        </authorList>
    </citation>
    <scope>NUCLEOTIDE SEQUENCE</scope>
</reference>